<keyword evidence="2 4" id="KW-0347">Helicase</keyword>
<dbReference type="AlphaFoldDB" id="A0A3B0Z9H3"/>
<feature type="non-terminal residue" evidence="4">
    <location>
        <position position="1"/>
    </location>
</feature>
<feature type="domain" description="ATP-dependent RNA helicase HrpB C-terminal" evidence="3">
    <location>
        <begin position="1"/>
        <end position="27"/>
    </location>
</feature>
<proteinExistence type="predicted"/>
<gene>
    <name evidence="4" type="ORF">MNBD_GAMMA12-3180</name>
</gene>
<evidence type="ECO:0000313" key="4">
    <source>
        <dbReference type="EMBL" id="VAW77336.1"/>
    </source>
</evidence>
<reference evidence="4" key="1">
    <citation type="submission" date="2018-06" db="EMBL/GenBank/DDBJ databases">
        <authorList>
            <person name="Zhirakovskaya E."/>
        </authorList>
    </citation>
    <scope>NUCLEOTIDE SEQUENCE</scope>
</reference>
<keyword evidence="2 4" id="KW-0547">Nucleotide-binding</keyword>
<dbReference type="GO" id="GO:0016787">
    <property type="term" value="F:hydrolase activity"/>
    <property type="evidence" value="ECO:0007669"/>
    <property type="project" value="UniProtKB-KW"/>
</dbReference>
<evidence type="ECO:0000256" key="1">
    <source>
        <dbReference type="ARBA" id="ARBA00022801"/>
    </source>
</evidence>
<dbReference type="InterPro" id="IPR013689">
    <property type="entry name" value="RNA_helicase_ATP-dep_HrpB_C"/>
</dbReference>
<dbReference type="PANTHER" id="PTHR43519:SF1">
    <property type="entry name" value="ATP-DEPENDENT RNA HELICASE HRPB"/>
    <property type="match status" value="1"/>
</dbReference>
<evidence type="ECO:0000256" key="2">
    <source>
        <dbReference type="ARBA" id="ARBA00022806"/>
    </source>
</evidence>
<keyword evidence="1" id="KW-0378">Hydrolase</keyword>
<organism evidence="4">
    <name type="scientific">hydrothermal vent metagenome</name>
    <dbReference type="NCBI Taxonomy" id="652676"/>
    <lineage>
        <taxon>unclassified sequences</taxon>
        <taxon>metagenomes</taxon>
        <taxon>ecological metagenomes</taxon>
    </lineage>
</organism>
<name>A0A3B0Z9H3_9ZZZZ</name>
<sequence length="43" mass="5333">SFWQTTYHDVKKELRGKYKRHYWPDDPFTAQATSKTKKQMNRE</sequence>
<accession>A0A3B0Z9H3</accession>
<evidence type="ECO:0000259" key="3">
    <source>
        <dbReference type="Pfam" id="PF08482"/>
    </source>
</evidence>
<dbReference type="GO" id="GO:0004386">
    <property type="term" value="F:helicase activity"/>
    <property type="evidence" value="ECO:0007669"/>
    <property type="project" value="UniProtKB-KW"/>
</dbReference>
<protein>
    <submittedName>
        <fullName evidence="4">ATP-dependent helicase HrpB</fullName>
    </submittedName>
</protein>
<dbReference type="EMBL" id="UOFL01000129">
    <property type="protein sequence ID" value="VAW77336.1"/>
    <property type="molecule type" value="Genomic_DNA"/>
</dbReference>
<dbReference type="PANTHER" id="PTHR43519">
    <property type="entry name" value="ATP-DEPENDENT RNA HELICASE HRPB"/>
    <property type="match status" value="1"/>
</dbReference>
<dbReference type="Pfam" id="PF08482">
    <property type="entry name" value="HrpB_C"/>
    <property type="match status" value="1"/>
</dbReference>
<keyword evidence="2 4" id="KW-0067">ATP-binding</keyword>